<dbReference type="PANTHER" id="PTHR15137:SF9">
    <property type="entry name" value="TRANSCRIPTION INITIATION FACTOR TFIID SUBUNIT 2"/>
    <property type="match status" value="1"/>
</dbReference>
<dbReference type="GO" id="GO:0006367">
    <property type="term" value="P:transcription initiation at RNA polymerase II promoter"/>
    <property type="evidence" value="ECO:0007669"/>
    <property type="project" value="TreeGrafter"/>
</dbReference>
<dbReference type="Pfam" id="PF01433">
    <property type="entry name" value="Peptidase_M1"/>
    <property type="match status" value="1"/>
</dbReference>
<proteinExistence type="inferred from homology"/>
<dbReference type="AlphaFoldDB" id="A0A7R8X2K4"/>
<dbReference type="SUPFAM" id="SSF55486">
    <property type="entry name" value="Metalloproteases ('zincins'), catalytic domain"/>
    <property type="match status" value="1"/>
</dbReference>
<dbReference type="InterPro" id="IPR042097">
    <property type="entry name" value="Aminopeptidase_N-like_N_sf"/>
</dbReference>
<feature type="domain" description="Transcription initiation factor TFIID subunit 2 TPR repeats" evidence="10">
    <location>
        <begin position="653"/>
        <end position="1015"/>
    </location>
</feature>
<feature type="region of interest" description="Disordered" evidence="7">
    <location>
        <begin position="1114"/>
        <end position="1211"/>
    </location>
</feature>
<feature type="domain" description="Peptidase M1 membrane alanine aminopeptidase" evidence="8">
    <location>
        <begin position="293"/>
        <end position="484"/>
    </location>
</feature>
<evidence type="ECO:0000259" key="8">
    <source>
        <dbReference type="Pfam" id="PF01433"/>
    </source>
</evidence>
<dbReference type="OrthoDB" id="308861at2759"/>
<keyword evidence="4" id="KW-0805">Transcription regulation</keyword>
<dbReference type="InterPro" id="IPR057345">
    <property type="entry name" value="Ig-like_TAF2"/>
</dbReference>
<feature type="compositionally biased region" description="Low complexity" evidence="7">
    <location>
        <begin position="1227"/>
        <end position="1238"/>
    </location>
</feature>
<dbReference type="Pfam" id="PF25316">
    <property type="entry name" value="TAF2_3rd"/>
    <property type="match status" value="1"/>
</dbReference>
<protein>
    <recommendedName>
        <fullName evidence="3">Transcription initiation factor TFIID subunit 2</fullName>
    </recommendedName>
</protein>
<accession>A0A7R8X2K4</accession>
<keyword evidence="12" id="KW-1185">Reference proteome</keyword>
<dbReference type="GO" id="GO:0000976">
    <property type="term" value="F:transcription cis-regulatory region binding"/>
    <property type="evidence" value="ECO:0007669"/>
    <property type="project" value="TreeGrafter"/>
</dbReference>
<organism evidence="11">
    <name type="scientific">Darwinula stevensoni</name>
    <dbReference type="NCBI Taxonomy" id="69355"/>
    <lineage>
        <taxon>Eukaryota</taxon>
        <taxon>Metazoa</taxon>
        <taxon>Ecdysozoa</taxon>
        <taxon>Arthropoda</taxon>
        <taxon>Crustacea</taxon>
        <taxon>Oligostraca</taxon>
        <taxon>Ostracoda</taxon>
        <taxon>Podocopa</taxon>
        <taxon>Podocopida</taxon>
        <taxon>Darwinulocopina</taxon>
        <taxon>Darwinuloidea</taxon>
        <taxon>Darwinulidae</taxon>
        <taxon>Darwinula</taxon>
    </lineage>
</organism>
<evidence type="ECO:0000313" key="12">
    <source>
        <dbReference type="Proteomes" id="UP000677054"/>
    </source>
</evidence>
<dbReference type="Gene3D" id="2.60.40.1730">
    <property type="entry name" value="tricorn interacting facor f3 domain"/>
    <property type="match status" value="1"/>
</dbReference>
<evidence type="ECO:0000256" key="1">
    <source>
        <dbReference type="ARBA" id="ARBA00004123"/>
    </source>
</evidence>
<evidence type="ECO:0000256" key="4">
    <source>
        <dbReference type="ARBA" id="ARBA00023015"/>
    </source>
</evidence>
<dbReference type="CDD" id="cd09839">
    <property type="entry name" value="M1_like_TAF2"/>
    <property type="match status" value="1"/>
</dbReference>
<dbReference type="Proteomes" id="UP000677054">
    <property type="component" value="Unassembled WGS sequence"/>
</dbReference>
<feature type="region of interest" description="Disordered" evidence="7">
    <location>
        <begin position="1219"/>
        <end position="1238"/>
    </location>
</feature>
<gene>
    <name evidence="11" type="ORF">DSTB1V02_LOCUS2796</name>
</gene>
<evidence type="ECO:0000256" key="6">
    <source>
        <dbReference type="ARBA" id="ARBA00023242"/>
    </source>
</evidence>
<dbReference type="PANTHER" id="PTHR15137">
    <property type="entry name" value="TRANSCRIPTION INITIATION FACTOR TFIID"/>
    <property type="match status" value="1"/>
</dbReference>
<dbReference type="InterPro" id="IPR027268">
    <property type="entry name" value="Peptidase_M4/M1_CTD_sf"/>
</dbReference>
<evidence type="ECO:0000256" key="3">
    <source>
        <dbReference type="ARBA" id="ARBA00017363"/>
    </source>
</evidence>
<dbReference type="SUPFAM" id="SSF63737">
    <property type="entry name" value="Leukotriene A4 hydrolase N-terminal domain"/>
    <property type="match status" value="1"/>
</dbReference>
<dbReference type="InterPro" id="IPR014782">
    <property type="entry name" value="Peptidase_M1_dom"/>
</dbReference>
<dbReference type="Pfam" id="PF25577">
    <property type="entry name" value="TPR_TAF2_C"/>
    <property type="match status" value="1"/>
</dbReference>
<keyword evidence="6" id="KW-0539">Nucleus</keyword>
<sequence>MKKSTRPYKLIHQILSLTGISFQRQSIIGFVEVTLLSLKSFKHICLNSKQSRIYRVCINDKYEASFQYFDPFLEVCHSSESSQRSILHFKENHAKAAESVEADELLGELIIKVPIEAQEAVAQGQTFRVSVEFSLEQPHGGIHFVLPDCEGSLAEVSLRKSSSRHLWAVLHHQVTLPMFQRACHMFTYGYLNSSRLWFPCLDTYSEPCTWKLEFTVDESMTAVSCGDLVETVYTPDMRRKTFHYVVNIPTSAPSIGLAVGPFEMYVDPNMHEVTHFCLPHLLPLLKHTARYLHEAFEFYEEILGARYPYPCYKQVFVDETCEDSTPYASMSIMSTNFLHSSAIIDQTYLTRKAMALAVARQFFTCFISMHNWSDAWLSFGVSLYLNGLFMKKTFGNNEYRDWIHQELMQVIDYEEKYGGIMLDPTDAQSSTPKPPQHFSPSFPHTSSPLYLSMYMKKAHLLFRMLEERLGQTLLLQVLNKQLSLATKAAEEKGHISQLGQHMLLSTAVFKAAIYTVTGKDITTFIQHWVCQGGHACFHGSFIFNRKRNTVELEIRQDITHGTGISRYMGPLMVWVQELDGTFKHMLQIEGNYAKADITCHSKSRRNKKKKIPVCTGEEIDMDLSAMDADSPVLWIRIDPDMTIFRRVDMEQPDFHWQYQLRYERDVTAQMEAIEMLQHYPTTATRLALTDIIENEQCFFKIRCEAAKCLTKVANHMVQNWAGPPAMMTIFKKMFGSNICPNIVRQNDFTSLQHYFLQKALPFAMSGLRTSVGLCPSEVIKFLFDLFKYNDNSKNKFSDCYYIAALIDALGETVTPAISSLAGGQSDTITVENLSNDAKAILEEVIVQLNLEKLIPCYKYGVTVSCLKVIRKLQKFGHLPPNSAFFRSYAEYGHFVDVRITALEALVDCIQGGEKDDDFMYLIDMMLDDKVPCTAQNSYDVDGFPTLHPNHEFTKPTEYGCSHGTSLGCNEVSGPMTPGKSTGLSNDARLRCDVVDLYHALYGTDTPRVATLSRSEELFPQLLRETTFHRQDGEERPLHQVEKVEKMEEEESPGIIIPVERERVMNQSVLGLGPEPMDSGLGVDIDRKPFPFGEIPHEPEVPEAVLGREEPLKVKIPESGDSSSNAGPSPSLKPEFFSESSQSLPGIIGEVTGPTGFTPGMFSGHASVVPEEPAQPSTSSKPHKAKKKKEKKKKHKHKHRHKHEKQDKERMDYEKIIQMVKMKEESSLRSLSSSPEPMS</sequence>
<evidence type="ECO:0000259" key="9">
    <source>
        <dbReference type="Pfam" id="PF25316"/>
    </source>
</evidence>
<feature type="compositionally biased region" description="Basic residues" evidence="7">
    <location>
        <begin position="1180"/>
        <end position="1202"/>
    </location>
</feature>
<reference evidence="11" key="1">
    <citation type="submission" date="2020-11" db="EMBL/GenBank/DDBJ databases">
        <authorList>
            <person name="Tran Van P."/>
        </authorList>
    </citation>
    <scope>NUCLEOTIDE SEQUENCE</scope>
</reference>
<feature type="domain" description="Transcription initiation factor TFIID subunit 2 Ig-like" evidence="9">
    <location>
        <begin position="533"/>
        <end position="652"/>
    </location>
</feature>
<dbReference type="InterPro" id="IPR057991">
    <property type="entry name" value="TPR_TAF2_C"/>
</dbReference>
<dbReference type="GO" id="GO:0008270">
    <property type="term" value="F:zinc ion binding"/>
    <property type="evidence" value="ECO:0007669"/>
    <property type="project" value="InterPro"/>
</dbReference>
<evidence type="ECO:0000256" key="2">
    <source>
        <dbReference type="ARBA" id="ARBA00010937"/>
    </source>
</evidence>
<name>A0A7R8X2K4_9CRUS</name>
<feature type="region of interest" description="Disordered" evidence="7">
    <location>
        <begin position="1089"/>
        <end position="1108"/>
    </location>
</feature>
<dbReference type="GO" id="GO:0008237">
    <property type="term" value="F:metallopeptidase activity"/>
    <property type="evidence" value="ECO:0007669"/>
    <property type="project" value="InterPro"/>
</dbReference>
<evidence type="ECO:0000259" key="10">
    <source>
        <dbReference type="Pfam" id="PF25577"/>
    </source>
</evidence>
<dbReference type="GO" id="GO:0016251">
    <property type="term" value="F:RNA polymerase II general transcription initiation factor activity"/>
    <property type="evidence" value="ECO:0007669"/>
    <property type="project" value="TreeGrafter"/>
</dbReference>
<dbReference type="Gene3D" id="1.10.390.10">
    <property type="entry name" value="Neutral Protease Domain 2"/>
    <property type="match status" value="1"/>
</dbReference>
<dbReference type="EMBL" id="LR899843">
    <property type="protein sequence ID" value="CAD7242852.1"/>
    <property type="molecule type" value="Genomic_DNA"/>
</dbReference>
<dbReference type="InterPro" id="IPR037813">
    <property type="entry name" value="TAF2"/>
</dbReference>
<comment type="subcellular location">
    <subcellularLocation>
        <location evidence="1">Nucleus</location>
    </subcellularLocation>
</comment>
<evidence type="ECO:0000256" key="7">
    <source>
        <dbReference type="SAM" id="MobiDB-lite"/>
    </source>
</evidence>
<dbReference type="GO" id="GO:0005669">
    <property type="term" value="C:transcription factor TFIID complex"/>
    <property type="evidence" value="ECO:0007669"/>
    <property type="project" value="InterPro"/>
</dbReference>
<comment type="similarity">
    <text evidence="2">Belongs to the TAF2 family.</text>
</comment>
<dbReference type="GO" id="GO:0003682">
    <property type="term" value="F:chromatin binding"/>
    <property type="evidence" value="ECO:0007669"/>
    <property type="project" value="TreeGrafter"/>
</dbReference>
<keyword evidence="5" id="KW-0804">Transcription</keyword>
<dbReference type="EMBL" id="CAJPEV010000326">
    <property type="protein sequence ID" value="CAG0884017.1"/>
    <property type="molecule type" value="Genomic_DNA"/>
</dbReference>
<evidence type="ECO:0000256" key="5">
    <source>
        <dbReference type="ARBA" id="ARBA00023163"/>
    </source>
</evidence>
<evidence type="ECO:0000313" key="11">
    <source>
        <dbReference type="EMBL" id="CAD7242852.1"/>
    </source>
</evidence>